<dbReference type="Proteomes" id="UP000799444">
    <property type="component" value="Unassembled WGS sequence"/>
</dbReference>
<proteinExistence type="predicted"/>
<evidence type="ECO:0000313" key="1">
    <source>
        <dbReference type="EMBL" id="KAF2740859.1"/>
    </source>
</evidence>
<dbReference type="AlphaFoldDB" id="A0A9P4R8C8"/>
<name>A0A9P4R8C8_9PLEO</name>
<gene>
    <name evidence="1" type="ORF">EJ04DRAFT_168173</name>
</gene>
<dbReference type="EMBL" id="ML996099">
    <property type="protein sequence ID" value="KAF2740859.1"/>
    <property type="molecule type" value="Genomic_DNA"/>
</dbReference>
<keyword evidence="2" id="KW-1185">Reference proteome</keyword>
<protein>
    <submittedName>
        <fullName evidence="1">Uncharacterized protein</fullName>
    </submittedName>
</protein>
<comment type="caution">
    <text evidence="1">The sequence shown here is derived from an EMBL/GenBank/DDBJ whole genome shotgun (WGS) entry which is preliminary data.</text>
</comment>
<reference evidence="1" key="1">
    <citation type="journal article" date="2020" name="Stud. Mycol.">
        <title>101 Dothideomycetes genomes: a test case for predicting lifestyles and emergence of pathogens.</title>
        <authorList>
            <person name="Haridas S."/>
            <person name="Albert R."/>
            <person name="Binder M."/>
            <person name="Bloem J."/>
            <person name="Labutti K."/>
            <person name="Salamov A."/>
            <person name="Andreopoulos B."/>
            <person name="Baker S."/>
            <person name="Barry K."/>
            <person name="Bills G."/>
            <person name="Bluhm B."/>
            <person name="Cannon C."/>
            <person name="Castanera R."/>
            <person name="Culley D."/>
            <person name="Daum C."/>
            <person name="Ezra D."/>
            <person name="Gonzalez J."/>
            <person name="Henrissat B."/>
            <person name="Kuo A."/>
            <person name="Liang C."/>
            <person name="Lipzen A."/>
            <person name="Lutzoni F."/>
            <person name="Magnuson J."/>
            <person name="Mondo S."/>
            <person name="Nolan M."/>
            <person name="Ohm R."/>
            <person name="Pangilinan J."/>
            <person name="Park H.-J."/>
            <person name="Ramirez L."/>
            <person name="Alfaro M."/>
            <person name="Sun H."/>
            <person name="Tritt A."/>
            <person name="Yoshinaga Y."/>
            <person name="Zwiers L.-H."/>
            <person name="Turgeon B."/>
            <person name="Goodwin S."/>
            <person name="Spatafora J."/>
            <person name="Crous P."/>
            <person name="Grigoriev I."/>
        </authorList>
    </citation>
    <scope>NUCLEOTIDE SEQUENCE</scope>
    <source>
        <strain evidence="1">CBS 125425</strain>
    </source>
</reference>
<sequence length="171" mass="19220">MTSSCRSTGPEVPIVQQDAQSQRRVFASRRSIIYFPPPKLDLITRSASIFNLKPSNPSPRLPSNKSRIPRIPAFHESQHVRHLSTQPQHKSTRLRASPCPLARPQLARLTRCVTLVHRASQTLPLLPRHATKRDQGQCVPRRRAASAVLIRRARAQVPMARVTHGEPFTGI</sequence>
<organism evidence="1 2">
    <name type="scientific">Polyplosphaeria fusca</name>
    <dbReference type="NCBI Taxonomy" id="682080"/>
    <lineage>
        <taxon>Eukaryota</taxon>
        <taxon>Fungi</taxon>
        <taxon>Dikarya</taxon>
        <taxon>Ascomycota</taxon>
        <taxon>Pezizomycotina</taxon>
        <taxon>Dothideomycetes</taxon>
        <taxon>Pleosporomycetidae</taxon>
        <taxon>Pleosporales</taxon>
        <taxon>Tetraplosphaeriaceae</taxon>
        <taxon>Polyplosphaeria</taxon>
    </lineage>
</organism>
<evidence type="ECO:0000313" key="2">
    <source>
        <dbReference type="Proteomes" id="UP000799444"/>
    </source>
</evidence>
<accession>A0A9P4R8C8</accession>